<proteinExistence type="predicted"/>
<dbReference type="EMBL" id="CAJOBC010006304">
    <property type="protein sequence ID" value="CAF3894160.1"/>
    <property type="molecule type" value="Genomic_DNA"/>
</dbReference>
<dbReference type="Proteomes" id="UP000681722">
    <property type="component" value="Unassembled WGS sequence"/>
</dbReference>
<evidence type="ECO:0000313" key="3">
    <source>
        <dbReference type="Proteomes" id="UP000663829"/>
    </source>
</evidence>
<evidence type="ECO:0000313" key="1">
    <source>
        <dbReference type="EMBL" id="CAF1130506.1"/>
    </source>
</evidence>
<dbReference type="OrthoDB" id="10029724at2759"/>
<accession>A0A814R8B5</accession>
<keyword evidence="3" id="KW-1185">Reference proteome</keyword>
<evidence type="ECO:0000313" key="2">
    <source>
        <dbReference type="EMBL" id="CAF3894160.1"/>
    </source>
</evidence>
<dbReference type="Proteomes" id="UP000663829">
    <property type="component" value="Unassembled WGS sequence"/>
</dbReference>
<dbReference type="AlphaFoldDB" id="A0A814R8B5"/>
<sequence length="1052" mass="120968">MSDENGDEGQVIINDDNNESFHSISDDILGNDKSLKILTMSEAGDDDDAQIVYSDIKTKLTEKIKCEPDIENQCNYGTSTEDLMVTFSKLQWKQEKINFFSPYQLDGQIDTFYVVKRKDQYGNDCRMSDLNAYKNNIAKKLKTEMKQSKFSSTPVNKPISTSSILELPRIPKKKIEEKSVKQHSSVKRLLSSDTYAPTKSRVQTGRVIKKMKQKTSLLKRVSSQTKVNQSMFPKSTVQSSTNIVTTLQQRNPIMNKQRKTDTKVLQNVSPFLSMPLKSSIGSSANTDNIVASLSNKQTIKHSLNERTDIITHERHAMQKKALDESHFVKRPLSIWDVVEDVNNKIPQVSTKNEQNKRVVINGVVKDGRKSVPSYNAQKSCDSMKMNSNKSNNQPLIKRLSSIVETPKKLSAANDSGRTSPLNIFVGLGAEQRSSFSDMKRLPLTINKTARLNERVKTKSDIIARSAKLPHSTIQSKKEKMHTYKNPLVTKPQLFKSLSTNSSLNSIQDRRQVKKKSYDHNLFSKDRKQKEKEVDKNSSAKFVESIQRINLSNIIIIRRQVRKKSSIENKNHNCTTVITAMTNSPKTSTTTTGHITITPLIQTQCKRSNNYFDGCITIDDDEDIEEVYLKCYNKACTLLYNIRARETFLDNSCDCSVMRLRWLNTLESLLIEHIQISFDLSIYPQRQEYQQRNPKNFFKIKTEIPDDDDYASSLIPTTLISNSIVKCEPIENLLPLVPLTNKPNKTTKSYMIESKLVTVVMRTFIKMYLLKSFDDSQHYITFTPFAITSYLRYLLTEISSSHHHIINNNDVDECERCKDFKILLSSLFDLLIDLLEFDVCGFQKKKFRSELIETDYFNEFRRQSQSSLKQQQAKMDKIKYIFYLIELIGVYLFRLPLSYTLNKADAYFESIQSCMKYILQSWNSGTNDSLQICYSSMELILLFTEDKQCHIKQIANFLAELYITSNNELVKSYLISTMKVIGDIRLLMINQLIFIQHGYHLKSYSRICDLICKILISLQCSPVTDTINDLHIIYALLSTYSDFILGENKHTKF</sequence>
<gene>
    <name evidence="1" type="ORF">GPM918_LOCUS20166</name>
    <name evidence="2" type="ORF">SRO942_LOCUS20161</name>
</gene>
<name>A0A814R8B5_9BILA</name>
<comment type="caution">
    <text evidence="1">The sequence shown here is derived from an EMBL/GenBank/DDBJ whole genome shotgun (WGS) entry which is preliminary data.</text>
</comment>
<dbReference type="EMBL" id="CAJNOQ010006305">
    <property type="protein sequence ID" value="CAF1130506.1"/>
    <property type="molecule type" value="Genomic_DNA"/>
</dbReference>
<organism evidence="1 3">
    <name type="scientific">Didymodactylos carnosus</name>
    <dbReference type="NCBI Taxonomy" id="1234261"/>
    <lineage>
        <taxon>Eukaryota</taxon>
        <taxon>Metazoa</taxon>
        <taxon>Spiralia</taxon>
        <taxon>Gnathifera</taxon>
        <taxon>Rotifera</taxon>
        <taxon>Eurotatoria</taxon>
        <taxon>Bdelloidea</taxon>
        <taxon>Philodinida</taxon>
        <taxon>Philodinidae</taxon>
        <taxon>Didymodactylos</taxon>
    </lineage>
</organism>
<protein>
    <submittedName>
        <fullName evidence="1">Uncharacterized protein</fullName>
    </submittedName>
</protein>
<reference evidence="1" key="1">
    <citation type="submission" date="2021-02" db="EMBL/GenBank/DDBJ databases">
        <authorList>
            <person name="Nowell W R."/>
        </authorList>
    </citation>
    <scope>NUCLEOTIDE SEQUENCE</scope>
</reference>